<keyword evidence="3" id="KW-1185">Reference proteome</keyword>
<protein>
    <submittedName>
        <fullName evidence="2">Uncharacterized protein</fullName>
    </submittedName>
</protein>
<reference evidence="2 3" key="1">
    <citation type="submission" date="2024-01" db="EMBL/GenBank/DDBJ databases">
        <title>Genome assemblies of Stephania.</title>
        <authorList>
            <person name="Yang L."/>
        </authorList>
    </citation>
    <scope>NUCLEOTIDE SEQUENCE [LARGE SCALE GENOMIC DNA]</scope>
    <source>
        <strain evidence="2">YNDBR</strain>
        <tissue evidence="2">Leaf</tissue>
    </source>
</reference>
<gene>
    <name evidence="2" type="ORF">Syun_004170</name>
</gene>
<accession>A0AAP0Q0Y0</accession>
<sequence>MTWARKQGRPSSMPWATMPRTELKPLPNLIDEILEREIEPSRNGEEDTTRASAKKKRKRAMTKGEKERESERKRQSGDRKAREKAKREEKRAVTGEKKAKQKRRRKKKSERKKAKQ</sequence>
<feature type="compositionally biased region" description="Basic residues" evidence="1">
    <location>
        <begin position="52"/>
        <end position="61"/>
    </location>
</feature>
<organism evidence="2 3">
    <name type="scientific">Stephania yunnanensis</name>
    <dbReference type="NCBI Taxonomy" id="152371"/>
    <lineage>
        <taxon>Eukaryota</taxon>
        <taxon>Viridiplantae</taxon>
        <taxon>Streptophyta</taxon>
        <taxon>Embryophyta</taxon>
        <taxon>Tracheophyta</taxon>
        <taxon>Spermatophyta</taxon>
        <taxon>Magnoliopsida</taxon>
        <taxon>Ranunculales</taxon>
        <taxon>Menispermaceae</taxon>
        <taxon>Menispermoideae</taxon>
        <taxon>Cissampelideae</taxon>
        <taxon>Stephania</taxon>
    </lineage>
</organism>
<feature type="region of interest" description="Disordered" evidence="1">
    <location>
        <begin position="1"/>
        <end position="116"/>
    </location>
</feature>
<feature type="compositionally biased region" description="Basic and acidic residues" evidence="1">
    <location>
        <begin position="62"/>
        <end position="98"/>
    </location>
</feature>
<evidence type="ECO:0000313" key="2">
    <source>
        <dbReference type="EMBL" id="KAK9163268.1"/>
    </source>
</evidence>
<evidence type="ECO:0000313" key="3">
    <source>
        <dbReference type="Proteomes" id="UP001420932"/>
    </source>
</evidence>
<feature type="compositionally biased region" description="Basic and acidic residues" evidence="1">
    <location>
        <begin position="33"/>
        <end position="49"/>
    </location>
</feature>
<dbReference type="EMBL" id="JBBNAF010000002">
    <property type="protein sequence ID" value="KAK9163268.1"/>
    <property type="molecule type" value="Genomic_DNA"/>
</dbReference>
<name>A0AAP0Q0Y0_9MAGN</name>
<proteinExistence type="predicted"/>
<comment type="caution">
    <text evidence="2">The sequence shown here is derived from an EMBL/GenBank/DDBJ whole genome shotgun (WGS) entry which is preliminary data.</text>
</comment>
<dbReference type="AlphaFoldDB" id="A0AAP0Q0Y0"/>
<feature type="compositionally biased region" description="Basic residues" evidence="1">
    <location>
        <begin position="99"/>
        <end position="116"/>
    </location>
</feature>
<dbReference type="Proteomes" id="UP001420932">
    <property type="component" value="Unassembled WGS sequence"/>
</dbReference>
<evidence type="ECO:0000256" key="1">
    <source>
        <dbReference type="SAM" id="MobiDB-lite"/>
    </source>
</evidence>